<keyword evidence="9" id="KW-0378">Hydrolase</keyword>
<dbReference type="CDD" id="cd19497">
    <property type="entry name" value="RecA-like_ClpX"/>
    <property type="match status" value="1"/>
</dbReference>
<dbReference type="GO" id="GO:0009376">
    <property type="term" value="C:HslUV protease complex"/>
    <property type="evidence" value="ECO:0007669"/>
    <property type="project" value="TreeGrafter"/>
</dbReference>
<dbReference type="InterPro" id="IPR046425">
    <property type="entry name" value="ClpX_bact"/>
</dbReference>
<evidence type="ECO:0000256" key="6">
    <source>
        <dbReference type="HAMAP-Rule" id="MF_00175"/>
    </source>
</evidence>
<dbReference type="PANTHER" id="PTHR48102">
    <property type="entry name" value="ATP-DEPENDENT CLP PROTEASE ATP-BINDING SUBUNIT CLPX-LIKE, MITOCHONDRIAL-RELATED"/>
    <property type="match status" value="1"/>
</dbReference>
<evidence type="ECO:0000256" key="1">
    <source>
        <dbReference type="ARBA" id="ARBA00022723"/>
    </source>
</evidence>
<dbReference type="InterPro" id="IPR004487">
    <property type="entry name" value="Clp_protease_ATP-bd_su_ClpX"/>
</dbReference>
<dbReference type="FunFam" id="1.10.8.60:FF:000002">
    <property type="entry name" value="ATP-dependent Clp protease ATP-binding subunit ClpX"/>
    <property type="match status" value="1"/>
</dbReference>
<evidence type="ECO:0000256" key="5">
    <source>
        <dbReference type="ARBA" id="ARBA00023186"/>
    </source>
</evidence>
<comment type="similarity">
    <text evidence="6 7">Belongs to the ClpX chaperone family.</text>
</comment>
<evidence type="ECO:0000256" key="2">
    <source>
        <dbReference type="ARBA" id="ARBA00022741"/>
    </source>
</evidence>
<organism evidence="9 10">
    <name type="scientific">Sulfurimonas aquatica</name>
    <dbReference type="NCBI Taxonomy" id="2672570"/>
    <lineage>
        <taxon>Bacteria</taxon>
        <taxon>Pseudomonadati</taxon>
        <taxon>Campylobacterota</taxon>
        <taxon>Epsilonproteobacteria</taxon>
        <taxon>Campylobacterales</taxon>
        <taxon>Sulfurimonadaceae</taxon>
        <taxon>Sulfurimonas</taxon>
    </lineage>
</organism>
<dbReference type="GO" id="GO:0046983">
    <property type="term" value="F:protein dimerization activity"/>
    <property type="evidence" value="ECO:0007669"/>
    <property type="project" value="UniProtKB-UniRule"/>
</dbReference>
<reference evidence="9" key="2">
    <citation type="submission" date="2021-04" db="EMBL/GenBank/DDBJ databases">
        <title>Isolation and characterization of a novel species of the genus Sulfurimonas.</title>
        <authorList>
            <person name="Fukui M."/>
        </authorList>
    </citation>
    <scope>NUCLEOTIDE SEQUENCE</scope>
    <source>
        <strain evidence="9">H1576</strain>
    </source>
</reference>
<keyword evidence="2 6" id="KW-0547">Nucleotide-binding</keyword>
<dbReference type="NCBIfam" id="TIGR00382">
    <property type="entry name" value="clpX"/>
    <property type="match status" value="1"/>
</dbReference>
<dbReference type="GO" id="GO:0051603">
    <property type="term" value="P:proteolysis involved in protein catabolic process"/>
    <property type="evidence" value="ECO:0007669"/>
    <property type="project" value="TreeGrafter"/>
</dbReference>
<evidence type="ECO:0000256" key="3">
    <source>
        <dbReference type="ARBA" id="ARBA00022833"/>
    </source>
</evidence>
<sequence length="414" mass="46009">MINRHCSFCDASESEKNPLIAGNGVYICKNCVVSAYKIMFGDEKAMHDEDNEELLETVGELMTPKELYNFLGDYIIGQERARKLVSVAVYNHYKRIFKNVKIENDDTEIAKSNVLLIGPTGSGKTLMAQTIARVLNVPIAIADATSLTEAGYVGEDVENILTKLIQAADGDVDRAQKGIIFLDEVDKVSRMSENRSITRDVSGEGVQQALLKIIEGSSVNIPPKGGRKHPNQEFTAIDTTNILFICGGAFDGLEELLKRKQGDNVLGFGHDKKSKDEKKPTYDMVEPDDLVHYGLIPELVGRLPIIASLSEISENDMVRILTEPKNSLIKQYKKLFSIDDVELNFEEGALLAIAKKSIKRKTGARGLRAILEENMIDIMYELPEYAGYEVLITKEVIEGTQEPVYIKQTTKKTA</sequence>
<feature type="domain" description="ClpX-type ZB" evidence="8">
    <location>
        <begin position="1"/>
        <end position="47"/>
    </location>
</feature>
<evidence type="ECO:0000259" key="8">
    <source>
        <dbReference type="PROSITE" id="PS51902"/>
    </source>
</evidence>
<feature type="binding site" evidence="6">
    <location>
        <begin position="119"/>
        <end position="126"/>
    </location>
    <ligand>
        <name>ATP</name>
        <dbReference type="ChEBI" id="CHEBI:30616"/>
    </ligand>
</feature>
<accession>A0A975AZN7</accession>
<dbReference type="Gene3D" id="1.10.8.60">
    <property type="match status" value="1"/>
</dbReference>
<dbReference type="AlphaFoldDB" id="A0A975AZN7"/>
<dbReference type="PROSITE" id="PS00676">
    <property type="entry name" value="SIGMA54_INTERACT_2"/>
    <property type="match status" value="1"/>
</dbReference>
<dbReference type="GO" id="GO:0005524">
    <property type="term" value="F:ATP binding"/>
    <property type="evidence" value="ECO:0007669"/>
    <property type="project" value="UniProtKB-UniRule"/>
</dbReference>
<dbReference type="HAMAP" id="MF_00175">
    <property type="entry name" value="ClpX"/>
    <property type="match status" value="1"/>
</dbReference>
<dbReference type="SUPFAM" id="SSF57716">
    <property type="entry name" value="Glucocorticoid receptor-like (DNA-binding domain)"/>
    <property type="match status" value="1"/>
</dbReference>
<dbReference type="GO" id="GO:0051082">
    <property type="term" value="F:unfolded protein binding"/>
    <property type="evidence" value="ECO:0007669"/>
    <property type="project" value="UniProtKB-UniRule"/>
</dbReference>
<dbReference type="SUPFAM" id="SSF52540">
    <property type="entry name" value="P-loop containing nucleoside triphosphate hydrolases"/>
    <property type="match status" value="1"/>
</dbReference>
<feature type="binding site" evidence="6 7">
    <location>
        <position position="28"/>
    </location>
    <ligand>
        <name>Zn(2+)</name>
        <dbReference type="ChEBI" id="CHEBI:29105"/>
    </ligand>
</feature>
<dbReference type="InterPro" id="IPR050052">
    <property type="entry name" value="ATP-dep_Clp_protease_ClpX"/>
</dbReference>
<dbReference type="Pfam" id="PF06689">
    <property type="entry name" value="zf-C4_ClpX"/>
    <property type="match status" value="1"/>
</dbReference>
<dbReference type="Pfam" id="PF10431">
    <property type="entry name" value="ClpB_D2-small"/>
    <property type="match status" value="1"/>
</dbReference>
<dbReference type="GO" id="GO:0140662">
    <property type="term" value="F:ATP-dependent protein folding chaperone"/>
    <property type="evidence" value="ECO:0007669"/>
    <property type="project" value="InterPro"/>
</dbReference>
<feature type="binding site" evidence="6 7">
    <location>
        <position position="31"/>
    </location>
    <ligand>
        <name>Zn(2+)</name>
        <dbReference type="ChEBI" id="CHEBI:29105"/>
    </ligand>
</feature>
<keyword evidence="10" id="KW-1185">Reference proteome</keyword>
<gene>
    <name evidence="6 9" type="primary">clpX</name>
    <name evidence="9" type="ORF">GJV85_04810</name>
</gene>
<dbReference type="Pfam" id="PF07724">
    <property type="entry name" value="AAA_2"/>
    <property type="match status" value="1"/>
</dbReference>
<keyword evidence="5 6" id="KW-0143">Chaperone</keyword>
<dbReference type="InterPro" id="IPR003593">
    <property type="entry name" value="AAA+_ATPase"/>
</dbReference>
<dbReference type="Gene3D" id="3.40.50.300">
    <property type="entry name" value="P-loop containing nucleotide triphosphate hydrolases"/>
    <property type="match status" value="1"/>
</dbReference>
<evidence type="ECO:0000256" key="4">
    <source>
        <dbReference type="ARBA" id="ARBA00022840"/>
    </source>
</evidence>
<keyword evidence="4 6" id="KW-0067">ATP-binding</keyword>
<evidence type="ECO:0000256" key="7">
    <source>
        <dbReference type="PROSITE-ProRule" id="PRU01250"/>
    </source>
</evidence>
<dbReference type="InterPro" id="IPR010603">
    <property type="entry name" value="Znf_CppX_C4"/>
</dbReference>
<evidence type="ECO:0000313" key="10">
    <source>
        <dbReference type="Proteomes" id="UP000671852"/>
    </source>
</evidence>
<evidence type="ECO:0000313" key="9">
    <source>
        <dbReference type="EMBL" id="QSZ41455.1"/>
    </source>
</evidence>
<dbReference type="InterPro" id="IPR019489">
    <property type="entry name" value="Clp_ATPase_C"/>
</dbReference>
<dbReference type="InterPro" id="IPR025943">
    <property type="entry name" value="Sigma_54_int_dom_ATP-bd_2"/>
</dbReference>
<dbReference type="InterPro" id="IPR059188">
    <property type="entry name" value="Znf_CLPX-like"/>
</dbReference>
<feature type="binding site" evidence="6 7">
    <location>
        <position position="6"/>
    </location>
    <ligand>
        <name>Zn(2+)</name>
        <dbReference type="ChEBI" id="CHEBI:29105"/>
    </ligand>
</feature>
<dbReference type="InterPro" id="IPR003959">
    <property type="entry name" value="ATPase_AAA_core"/>
</dbReference>
<dbReference type="GO" id="GO:0051301">
    <property type="term" value="P:cell division"/>
    <property type="evidence" value="ECO:0007669"/>
    <property type="project" value="TreeGrafter"/>
</dbReference>
<feature type="binding site" evidence="6 7">
    <location>
        <position position="9"/>
    </location>
    <ligand>
        <name>Zn(2+)</name>
        <dbReference type="ChEBI" id="CHEBI:29105"/>
    </ligand>
</feature>
<dbReference type="PROSITE" id="PS51902">
    <property type="entry name" value="CLPX_ZB"/>
    <property type="match status" value="1"/>
</dbReference>
<dbReference type="NCBIfam" id="NF003745">
    <property type="entry name" value="PRK05342.1"/>
    <property type="match status" value="1"/>
</dbReference>
<dbReference type="GO" id="GO:0008233">
    <property type="term" value="F:peptidase activity"/>
    <property type="evidence" value="ECO:0007669"/>
    <property type="project" value="UniProtKB-KW"/>
</dbReference>
<dbReference type="EMBL" id="CP046072">
    <property type="protein sequence ID" value="QSZ41455.1"/>
    <property type="molecule type" value="Genomic_DNA"/>
</dbReference>
<dbReference type="PANTHER" id="PTHR48102:SF7">
    <property type="entry name" value="ATP-DEPENDENT CLP PROTEASE ATP-BINDING SUBUNIT CLPX-LIKE, MITOCHONDRIAL"/>
    <property type="match status" value="1"/>
</dbReference>
<dbReference type="SMART" id="SM00382">
    <property type="entry name" value="AAA"/>
    <property type="match status" value="1"/>
</dbReference>
<dbReference type="SMART" id="SM00994">
    <property type="entry name" value="zf-C4_ClpX"/>
    <property type="match status" value="1"/>
</dbReference>
<dbReference type="InterPro" id="IPR027417">
    <property type="entry name" value="P-loop_NTPase"/>
</dbReference>
<dbReference type="GO" id="GO:0008270">
    <property type="term" value="F:zinc ion binding"/>
    <property type="evidence" value="ECO:0007669"/>
    <property type="project" value="UniProtKB-UniRule"/>
</dbReference>
<dbReference type="InterPro" id="IPR038366">
    <property type="entry name" value="Znf_CppX_C4_sf"/>
</dbReference>
<dbReference type="Gene3D" id="6.20.220.10">
    <property type="entry name" value="ClpX chaperone, C4-type zinc finger domain"/>
    <property type="match status" value="1"/>
</dbReference>
<protein>
    <recommendedName>
        <fullName evidence="6">ATP-dependent Clp protease ATP-binding subunit ClpX</fullName>
    </recommendedName>
</protein>
<keyword evidence="9" id="KW-0645">Protease</keyword>
<comment type="function">
    <text evidence="6">ATP-dependent specificity component of the Clp protease. It directs the protease to specific substrates. Can perform chaperone functions in the absence of ClpP.</text>
</comment>
<dbReference type="GO" id="GO:0016887">
    <property type="term" value="F:ATP hydrolysis activity"/>
    <property type="evidence" value="ECO:0007669"/>
    <property type="project" value="InterPro"/>
</dbReference>
<comment type="subunit">
    <text evidence="6">Component of the ClpX-ClpP complex. Forms a hexameric ring that, in the presence of ATP, binds to fourteen ClpP subunits assembled into a disk-like structure with a central cavity, resembling the structure of eukaryotic proteasomes.</text>
</comment>
<keyword evidence="1 6" id="KW-0479">Metal-binding</keyword>
<keyword evidence="3 6" id="KW-0862">Zinc</keyword>
<name>A0A975AZN7_9BACT</name>
<dbReference type="SMART" id="SM01086">
    <property type="entry name" value="ClpB_D2-small"/>
    <property type="match status" value="1"/>
</dbReference>
<proteinExistence type="inferred from homology"/>
<dbReference type="KEGG" id="saqt:GJV85_04810"/>
<dbReference type="RefSeq" id="WP_207562737.1">
    <property type="nucleotide sequence ID" value="NZ_CP046072.1"/>
</dbReference>
<dbReference type="Proteomes" id="UP000671852">
    <property type="component" value="Chromosome"/>
</dbReference>
<reference evidence="9" key="1">
    <citation type="submission" date="2019-11" db="EMBL/GenBank/DDBJ databases">
        <authorList>
            <person name="Kojima H."/>
        </authorList>
    </citation>
    <scope>NUCLEOTIDE SEQUENCE</scope>
    <source>
        <strain evidence="9">H1576</strain>
    </source>
</reference>